<comment type="caution">
    <text evidence="2">The sequence shown here is derived from an EMBL/GenBank/DDBJ whole genome shotgun (WGS) entry which is preliminary data.</text>
</comment>
<dbReference type="Proteomes" id="UP001208186">
    <property type="component" value="Unassembled WGS sequence"/>
</dbReference>
<dbReference type="RefSeq" id="WP_315910198.1">
    <property type="nucleotide sequence ID" value="NZ_JAOPKC010000029.1"/>
</dbReference>
<keyword evidence="3" id="KW-1185">Reference proteome</keyword>
<evidence type="ECO:0000313" key="4">
    <source>
        <dbReference type="Proteomes" id="UP001209746"/>
    </source>
</evidence>
<organism evidence="2 4">
    <name type="scientific">Halapricum hydrolyticum</name>
    <dbReference type="NCBI Taxonomy" id="2979991"/>
    <lineage>
        <taxon>Archaea</taxon>
        <taxon>Methanobacteriati</taxon>
        <taxon>Methanobacteriota</taxon>
        <taxon>Stenosarchaea group</taxon>
        <taxon>Halobacteria</taxon>
        <taxon>Halobacteriales</taxon>
        <taxon>Haloarculaceae</taxon>
        <taxon>Halapricum</taxon>
    </lineage>
</organism>
<keyword evidence="2" id="KW-0418">Kinase</keyword>
<keyword evidence="2" id="KW-0808">Transferase</keyword>
<evidence type="ECO:0000313" key="3">
    <source>
        <dbReference type="Proteomes" id="UP001208186"/>
    </source>
</evidence>
<evidence type="ECO:0000313" key="1">
    <source>
        <dbReference type="EMBL" id="MCU4719452.1"/>
    </source>
</evidence>
<accession>A0AAE3IEY2</accession>
<protein>
    <submittedName>
        <fullName evidence="2">Histidine kinase</fullName>
    </submittedName>
</protein>
<dbReference type="EMBL" id="JAOPKC010000029">
    <property type="protein sequence ID" value="MCU4719452.1"/>
    <property type="molecule type" value="Genomic_DNA"/>
</dbReference>
<proteinExistence type="predicted"/>
<dbReference type="Proteomes" id="UP001209746">
    <property type="component" value="Unassembled WGS sequence"/>
</dbReference>
<dbReference type="AlphaFoldDB" id="A0AAE3IEY2"/>
<name>A0AAE3IEY2_9EURY</name>
<reference evidence="2" key="1">
    <citation type="submission" date="2023-02" db="EMBL/GenBank/DDBJ databases">
        <title>Enrichment on poylsaccharides allowed isolation of novel metabolic and taxonomic groups of Haloarchaea.</title>
        <authorList>
            <person name="Sorokin D.Y."/>
            <person name="Elcheninov A.G."/>
            <person name="Khizhniak T.V."/>
            <person name="Kolganova T.V."/>
            <person name="Kublanov I.V."/>
        </authorList>
    </citation>
    <scope>NUCLEOTIDE SEQUENCE</scope>
    <source>
        <strain evidence="1 3">HArc-curdl5-1</strain>
        <strain evidence="2">HArc-curdl7</strain>
    </source>
</reference>
<sequence length="245" mass="26929">MATGDESRIGIICRPDHHVFETVGRRLVDRGHEVTYFEPGRELPPSAIAELSLLVCKKVRPASIQALRLAERAGIATWNGRLPTTILASRLVMLKALSAVGFRAPPVTFEPPDSPYVSKPLFCWDGDPEIGGTGGFYQPLLDTDGRDRKCYIVDDGQQLHTATVICSSKLFGERQILGHEPTPERYVDRMGRLLTLMDTEVLGVDIIEADDTRYAIDCNAAPSFREAGLESALTDSIHRAVPNAD</sequence>
<dbReference type="EMBL" id="JAOPKD010000019">
    <property type="protein sequence ID" value="MCU4728063.1"/>
    <property type="molecule type" value="Genomic_DNA"/>
</dbReference>
<evidence type="ECO:0000313" key="2">
    <source>
        <dbReference type="EMBL" id="MCU4728063.1"/>
    </source>
</evidence>
<gene>
    <name evidence="2" type="ORF">OB914_13985</name>
    <name evidence="1" type="ORF">OB916_15490</name>
</gene>
<dbReference type="GO" id="GO:0016301">
    <property type="term" value="F:kinase activity"/>
    <property type="evidence" value="ECO:0007669"/>
    <property type="project" value="UniProtKB-KW"/>
</dbReference>